<organism evidence="7 8">
    <name type="scientific">Paenibacillus barengoltzii G22</name>
    <dbReference type="NCBI Taxonomy" id="1235795"/>
    <lineage>
        <taxon>Bacteria</taxon>
        <taxon>Bacillati</taxon>
        <taxon>Bacillota</taxon>
        <taxon>Bacilli</taxon>
        <taxon>Bacillales</taxon>
        <taxon>Paenibacillaceae</taxon>
        <taxon>Paenibacillus</taxon>
    </lineage>
</organism>
<evidence type="ECO:0000256" key="2">
    <source>
        <dbReference type="ARBA" id="ARBA00022801"/>
    </source>
</evidence>
<dbReference type="GO" id="GO:0016787">
    <property type="term" value="F:hydrolase activity"/>
    <property type="evidence" value="ECO:0007669"/>
    <property type="project" value="UniProtKB-KW"/>
</dbReference>
<dbReference type="InterPro" id="IPR050884">
    <property type="entry name" value="CNP_phosphodiesterase-III"/>
</dbReference>
<gene>
    <name evidence="7" type="ORF">C812_00261</name>
</gene>
<dbReference type="GO" id="GO:0046872">
    <property type="term" value="F:metal ion binding"/>
    <property type="evidence" value="ECO:0007669"/>
    <property type="project" value="UniProtKB-KW"/>
</dbReference>
<evidence type="ECO:0000256" key="3">
    <source>
        <dbReference type="ARBA" id="ARBA00023004"/>
    </source>
</evidence>
<evidence type="ECO:0000256" key="4">
    <source>
        <dbReference type="ARBA" id="ARBA00025742"/>
    </source>
</evidence>
<evidence type="ECO:0000259" key="6">
    <source>
        <dbReference type="Pfam" id="PF17839"/>
    </source>
</evidence>
<evidence type="ECO:0000313" key="8">
    <source>
        <dbReference type="Proteomes" id="UP000019598"/>
    </source>
</evidence>
<dbReference type="HOGENOM" id="CLU_033792_2_0_9"/>
<name>R9LSF3_9BACL</name>
<accession>R9LSF3</accession>
<dbReference type="SUPFAM" id="SSF56300">
    <property type="entry name" value="Metallo-dependent phosphatases"/>
    <property type="match status" value="1"/>
</dbReference>
<keyword evidence="3" id="KW-0408">Iron</keyword>
<dbReference type="Proteomes" id="UP000019598">
    <property type="component" value="Unassembled WGS sequence"/>
</dbReference>
<keyword evidence="2" id="KW-0378">Hydrolase</keyword>
<comment type="similarity">
    <text evidence="4">Belongs to the cyclic nucleotide phosphodiesterase class-III family.</text>
</comment>
<dbReference type="PANTHER" id="PTHR42988">
    <property type="entry name" value="PHOSPHOHYDROLASE"/>
    <property type="match status" value="1"/>
</dbReference>
<dbReference type="PROSITE" id="PS51257">
    <property type="entry name" value="PROKAR_LIPOPROTEIN"/>
    <property type="match status" value="1"/>
</dbReference>
<dbReference type="PIRSF" id="PIRSF034890">
    <property type="entry name" value="Pesteras_lmo2642"/>
    <property type="match status" value="1"/>
</dbReference>
<evidence type="ECO:0000259" key="5">
    <source>
        <dbReference type="Pfam" id="PF00149"/>
    </source>
</evidence>
<dbReference type="RefSeq" id="WP_016310876.1">
    <property type="nucleotide sequence ID" value="NZ_KE159652.1"/>
</dbReference>
<feature type="domain" description="Cyclic nucleotide phosphodiesterase C-terminal" evidence="6">
    <location>
        <begin position="337"/>
        <end position="438"/>
    </location>
</feature>
<dbReference type="Pfam" id="PF17839">
    <property type="entry name" value="CNP_C_terminal"/>
    <property type="match status" value="1"/>
</dbReference>
<feature type="domain" description="Calcineurin-like phosphoesterase" evidence="5">
    <location>
        <begin position="48"/>
        <end position="288"/>
    </location>
</feature>
<evidence type="ECO:0008006" key="9">
    <source>
        <dbReference type="Google" id="ProtNLM"/>
    </source>
</evidence>
<dbReference type="Gene3D" id="1.10.246.180">
    <property type="match status" value="1"/>
</dbReference>
<sequence length="452" mass="50796">MKNIWIYALQLLFLAVLLTAAVGCAIAEKREHERPSRLPAGQPLRMIAATDMHYLAKSLNDGGSAFQSFVENGDGKQLLYSDELMQALEYQVSLRRADIVLFSGDLTNNGEHQSHKDLEKRLRDLDNTGARVYVVPGNHDILNPWARRFKEGSQYKTDSITPEQFRMIYADYGYNEAISVDKSTLSYLAAPSDEVWLLMLDTARYKRNEEINYPQLDGGLSPSTLKWIERCGQLAADNGAKLIAVMHHNLLVHSAMLSEGFTLNNSAEATEVFRKAGIQVVLSGHSHQQSIVIDRQVAQQPVYDISEEALAAYPHLFGVLDYTPADHTFHYKAYPLDVEGWAKYAAVKDPQLQEFTHYEEERTLKMARAKYYKRLSSSPILESLSPEELTIMAEFIGRVNRVTMAGRDSSAMDQLKSFKGYQLWSQAPEGAPFKSYIMRAAAATANPEGELS</sequence>
<proteinExistence type="inferred from homology"/>
<dbReference type="Gene3D" id="3.60.21.10">
    <property type="match status" value="1"/>
</dbReference>
<dbReference type="InterPro" id="IPR040869">
    <property type="entry name" value="CNP_C"/>
</dbReference>
<dbReference type="InterPro" id="IPR004843">
    <property type="entry name" value="Calcineurin-like_PHP"/>
</dbReference>
<reference evidence="7 8" key="1">
    <citation type="submission" date="2013-04" db="EMBL/GenBank/DDBJ databases">
        <title>The Genome Sequence of Paenibacillus barengoltzii G22.</title>
        <authorList>
            <consortium name="The Broad Institute Genomics Platform"/>
            <consortium name="The Broad Institute Genome Sequencing Center for Infectious Disease"/>
            <person name="Earl A."/>
            <person name="Xavier R."/>
            <person name="Elson C."/>
            <person name="Duck W."/>
            <person name="Walker B."/>
            <person name="Young S."/>
            <person name="Zeng Q."/>
            <person name="Gargeya S."/>
            <person name="Fitzgerald M."/>
            <person name="Haas B."/>
            <person name="Abouelleil A."/>
            <person name="Allen A.W."/>
            <person name="Alvarado L."/>
            <person name="Arachchi H.M."/>
            <person name="Berlin A.M."/>
            <person name="Chapman S.B."/>
            <person name="Gainer-Dewar J."/>
            <person name="Goldberg J."/>
            <person name="Griggs A."/>
            <person name="Gujja S."/>
            <person name="Hansen M."/>
            <person name="Howarth C."/>
            <person name="Imamovic A."/>
            <person name="Ireland A."/>
            <person name="Larimer J."/>
            <person name="McCowan C."/>
            <person name="Murphy C."/>
            <person name="Pearson M."/>
            <person name="Poon T.W."/>
            <person name="Priest M."/>
            <person name="Roberts A."/>
            <person name="Saif S."/>
            <person name="Shea T."/>
            <person name="Sisk P."/>
            <person name="Sykes S."/>
            <person name="Wortman J."/>
            <person name="Nusbaum C."/>
            <person name="Birren B."/>
        </authorList>
    </citation>
    <scope>NUCLEOTIDE SEQUENCE [LARGE SCALE GENOMIC DNA]</scope>
    <source>
        <strain evidence="7 8">G22</strain>
    </source>
</reference>
<dbReference type="GeneID" id="43343350"/>
<comment type="caution">
    <text evidence="7">The sequence shown here is derived from an EMBL/GenBank/DDBJ whole genome shotgun (WGS) entry which is preliminary data.</text>
</comment>
<dbReference type="PANTHER" id="PTHR42988:SF2">
    <property type="entry name" value="CYCLIC NUCLEOTIDE PHOSPHODIESTERASE CBUA0032-RELATED"/>
    <property type="match status" value="1"/>
</dbReference>
<keyword evidence="1" id="KW-0479">Metal-binding</keyword>
<evidence type="ECO:0000313" key="7">
    <source>
        <dbReference type="EMBL" id="EOS58657.1"/>
    </source>
</evidence>
<dbReference type="AlphaFoldDB" id="R9LSF3"/>
<evidence type="ECO:0000256" key="1">
    <source>
        <dbReference type="ARBA" id="ARBA00022723"/>
    </source>
</evidence>
<dbReference type="PATRIC" id="fig|1235795.3.peg.233"/>
<dbReference type="OrthoDB" id="2036332at2"/>
<dbReference type="Pfam" id="PF00149">
    <property type="entry name" value="Metallophos"/>
    <property type="match status" value="1"/>
</dbReference>
<dbReference type="InterPro" id="IPR029052">
    <property type="entry name" value="Metallo-depent_PP-like"/>
</dbReference>
<dbReference type="EMBL" id="ASSZ01000007">
    <property type="protein sequence ID" value="EOS58657.1"/>
    <property type="molecule type" value="Genomic_DNA"/>
</dbReference>
<dbReference type="STRING" id="1235795.C812_00261"/>
<dbReference type="InterPro" id="IPR012365">
    <property type="entry name" value="Pesteras_lmo2642"/>
</dbReference>
<protein>
    <recommendedName>
        <fullName evidence="9">Calcineurin-like phosphoesterase domain-containing protein</fullName>
    </recommendedName>
</protein>